<evidence type="ECO:0000313" key="5">
    <source>
        <dbReference type="EMBL" id="OAB80025.1"/>
    </source>
</evidence>
<dbReference type="GO" id="GO:0006633">
    <property type="term" value="P:fatty acid biosynthetic process"/>
    <property type="evidence" value="ECO:0007669"/>
    <property type="project" value="TreeGrafter"/>
</dbReference>
<accession>A0A167IUE5</accession>
<evidence type="ECO:0000256" key="3">
    <source>
        <dbReference type="RuleBase" id="RU003694"/>
    </source>
</evidence>
<dbReference type="AlphaFoldDB" id="A0A167IUE5"/>
<evidence type="ECO:0000256" key="2">
    <source>
        <dbReference type="ARBA" id="ARBA00022679"/>
    </source>
</evidence>
<dbReference type="STRING" id="1763537.ULVI_04605"/>
<keyword evidence="6" id="KW-1185">Reference proteome</keyword>
<evidence type="ECO:0000313" key="6">
    <source>
        <dbReference type="Proteomes" id="UP000077013"/>
    </source>
</evidence>
<dbReference type="SMART" id="SM00825">
    <property type="entry name" value="PKS_KS"/>
    <property type="match status" value="1"/>
</dbReference>
<gene>
    <name evidence="5" type="ORF">ULVI_04605</name>
</gene>
<dbReference type="InterPro" id="IPR014030">
    <property type="entry name" value="Ketoacyl_synth_N"/>
</dbReference>
<keyword evidence="2 3" id="KW-0808">Transferase</keyword>
<dbReference type="InterPro" id="IPR020841">
    <property type="entry name" value="PKS_Beta-ketoAc_synthase_dom"/>
</dbReference>
<evidence type="ECO:0000259" key="4">
    <source>
        <dbReference type="PROSITE" id="PS52004"/>
    </source>
</evidence>
<dbReference type="SUPFAM" id="SSF53901">
    <property type="entry name" value="Thiolase-like"/>
    <property type="match status" value="2"/>
</dbReference>
<dbReference type="Pfam" id="PF02801">
    <property type="entry name" value="Ketoacyl-synt_C"/>
    <property type="match status" value="1"/>
</dbReference>
<proteinExistence type="inferred from homology"/>
<dbReference type="InterPro" id="IPR000794">
    <property type="entry name" value="Beta-ketoacyl_synthase"/>
</dbReference>
<dbReference type="Proteomes" id="UP000077013">
    <property type="component" value="Unassembled WGS sequence"/>
</dbReference>
<dbReference type="PANTHER" id="PTHR11712">
    <property type="entry name" value="POLYKETIDE SYNTHASE-RELATED"/>
    <property type="match status" value="1"/>
</dbReference>
<dbReference type="InterPro" id="IPR016039">
    <property type="entry name" value="Thiolase-like"/>
</dbReference>
<reference evidence="5 6" key="1">
    <citation type="submission" date="2016-02" db="EMBL/GenBank/DDBJ databases">
        <title>Ulvibacter sp. LPB0005, isolated from Thais luteostoma.</title>
        <authorList>
            <person name="Shin S.-K."/>
            <person name="Yi H."/>
        </authorList>
    </citation>
    <scope>NUCLEOTIDE SEQUENCE [LARGE SCALE GENOMIC DNA]</scope>
    <source>
        <strain evidence="5 6">LPB0005</strain>
    </source>
</reference>
<sequence>MNQPISITGISSVSALGVTPLEVWKTYCAQQPVFSTKEFGDVEAVVSKITSKGEAILQQLQKEKDAYKKLDRSVLLAIAAAKSAFTSEQFQKQHLGINIGSSRGATQLFENYHSDFLKHQKVSAYTSPTTTLGNISSWVGQELGIDGVEIGHSVTCSTALHALLNGVAWLQADMADAFIVGGSEAALTPFTMAQMNALKLYSTSENALACESMRFPKKKNTMILGEGAAVAVLEKGISERTVAVISGYGYASETLVHNSSISEDAKCFQKSMKMALQKAGLETVDAVVLHAPGTVKGDLAEYNAIEACFGKNKPLLTSNKWMVGHTFGASGMLSIEMATFMLMHNRFIENPFYENAGHFPKQLKHILVNAVGFGGNAVSIIITKP</sequence>
<dbReference type="RefSeq" id="WP_068590215.1">
    <property type="nucleotide sequence ID" value="NZ_LRXL01000026.1"/>
</dbReference>
<dbReference type="InterPro" id="IPR014031">
    <property type="entry name" value="Ketoacyl_synth_C"/>
</dbReference>
<dbReference type="GO" id="GO:0005829">
    <property type="term" value="C:cytosol"/>
    <property type="evidence" value="ECO:0007669"/>
    <property type="project" value="TreeGrafter"/>
</dbReference>
<feature type="domain" description="Ketosynthase family 3 (KS3)" evidence="4">
    <location>
        <begin position="2"/>
        <end position="384"/>
    </location>
</feature>
<organism evidence="5 6">
    <name type="scientific">Cochleicola gelatinilyticus</name>
    <dbReference type="NCBI Taxonomy" id="1763537"/>
    <lineage>
        <taxon>Bacteria</taxon>
        <taxon>Pseudomonadati</taxon>
        <taxon>Bacteroidota</taxon>
        <taxon>Flavobacteriia</taxon>
        <taxon>Flavobacteriales</taxon>
        <taxon>Flavobacteriaceae</taxon>
        <taxon>Cochleicola</taxon>
    </lineage>
</organism>
<protein>
    <submittedName>
        <fullName evidence="5">Beta-ketoacyl synthase</fullName>
    </submittedName>
</protein>
<dbReference type="EMBL" id="LRXL01000026">
    <property type="protein sequence ID" value="OAB80025.1"/>
    <property type="molecule type" value="Genomic_DNA"/>
</dbReference>
<comment type="similarity">
    <text evidence="1 3">Belongs to the thiolase-like superfamily. Beta-ketoacyl-ACP synthases family.</text>
</comment>
<name>A0A167IUE5_9FLAO</name>
<evidence type="ECO:0000256" key="1">
    <source>
        <dbReference type="ARBA" id="ARBA00008467"/>
    </source>
</evidence>
<comment type="caution">
    <text evidence="5">The sequence shown here is derived from an EMBL/GenBank/DDBJ whole genome shotgun (WGS) entry which is preliminary data.</text>
</comment>
<dbReference type="Gene3D" id="3.40.47.10">
    <property type="match status" value="1"/>
</dbReference>
<dbReference type="OrthoDB" id="1141849at2"/>
<dbReference type="PANTHER" id="PTHR11712:SF336">
    <property type="entry name" value="3-OXOACYL-[ACYL-CARRIER-PROTEIN] SYNTHASE, MITOCHONDRIAL"/>
    <property type="match status" value="1"/>
</dbReference>
<dbReference type="GO" id="GO:0004315">
    <property type="term" value="F:3-oxoacyl-[acyl-carrier-protein] synthase activity"/>
    <property type="evidence" value="ECO:0007669"/>
    <property type="project" value="TreeGrafter"/>
</dbReference>
<dbReference type="PROSITE" id="PS52004">
    <property type="entry name" value="KS3_2"/>
    <property type="match status" value="1"/>
</dbReference>
<dbReference type="Pfam" id="PF00109">
    <property type="entry name" value="ketoacyl-synt"/>
    <property type="match status" value="1"/>
</dbReference>